<reference evidence="1 2" key="1">
    <citation type="journal article" date="2024" name="IMA Fungus">
        <title>IMA Genome - F19 : A genome assembly and annotation guide to empower mycologists, including annotated draft genome sequences of Ceratocystis pirilliformis, Diaporthe australafricana, Fusarium ophioides, Paecilomyces lecythidis, and Sporothrix stenoceras.</title>
        <authorList>
            <person name="Aylward J."/>
            <person name="Wilson A.M."/>
            <person name="Visagie C.M."/>
            <person name="Spraker J."/>
            <person name="Barnes I."/>
            <person name="Buitendag C."/>
            <person name="Ceriani C."/>
            <person name="Del Mar Angel L."/>
            <person name="du Plessis D."/>
            <person name="Fuchs T."/>
            <person name="Gasser K."/>
            <person name="Kramer D."/>
            <person name="Li W."/>
            <person name="Munsamy K."/>
            <person name="Piso A."/>
            <person name="Price J.L."/>
            <person name="Sonnekus B."/>
            <person name="Thomas C."/>
            <person name="van der Nest A."/>
            <person name="van Dijk A."/>
            <person name="van Heerden A."/>
            <person name="van Vuuren N."/>
            <person name="Yilmaz N."/>
            <person name="Duong T.A."/>
            <person name="van der Merwe N.A."/>
            <person name="Wingfield M.J."/>
            <person name="Wingfield B.D."/>
        </authorList>
    </citation>
    <scope>NUCLEOTIDE SEQUENCE [LARGE SCALE GENOMIC DNA]</scope>
    <source>
        <strain evidence="1 2">CMW 18300</strain>
    </source>
</reference>
<sequence length="105" mass="11573">MALWKLVARTINNDVVTLLIPAQIDPFVTSMVDERRGVRRASRLNESVDHIPTNGDEGDITLPGCSEVNDALFNVVFNQKRSGYPTGYTNKFDIAFTANQAGFGI</sequence>
<comment type="caution">
    <text evidence="1">The sequence shown here is derived from an EMBL/GenBank/DDBJ whole genome shotgun (WGS) entry which is preliminary data.</text>
</comment>
<keyword evidence="2" id="KW-1185">Reference proteome</keyword>
<evidence type="ECO:0000313" key="2">
    <source>
        <dbReference type="Proteomes" id="UP001583177"/>
    </source>
</evidence>
<dbReference type="Proteomes" id="UP001583177">
    <property type="component" value="Unassembled WGS sequence"/>
</dbReference>
<name>A0ABR3W118_9PEZI</name>
<dbReference type="EMBL" id="JAWRVE010000185">
    <property type="protein sequence ID" value="KAL1850477.1"/>
    <property type="molecule type" value="Genomic_DNA"/>
</dbReference>
<gene>
    <name evidence="1" type="ORF">Daus18300_012891</name>
</gene>
<proteinExistence type="predicted"/>
<organism evidence="1 2">
    <name type="scientific">Diaporthe australafricana</name>
    <dbReference type="NCBI Taxonomy" id="127596"/>
    <lineage>
        <taxon>Eukaryota</taxon>
        <taxon>Fungi</taxon>
        <taxon>Dikarya</taxon>
        <taxon>Ascomycota</taxon>
        <taxon>Pezizomycotina</taxon>
        <taxon>Sordariomycetes</taxon>
        <taxon>Sordariomycetidae</taxon>
        <taxon>Diaporthales</taxon>
        <taxon>Diaporthaceae</taxon>
        <taxon>Diaporthe</taxon>
    </lineage>
</organism>
<protein>
    <submittedName>
        <fullName evidence="1">Uncharacterized protein</fullName>
    </submittedName>
</protein>
<evidence type="ECO:0000313" key="1">
    <source>
        <dbReference type="EMBL" id="KAL1850477.1"/>
    </source>
</evidence>
<accession>A0ABR3W118</accession>